<evidence type="ECO:0000313" key="2">
    <source>
        <dbReference type="EMBL" id="MPL92960.1"/>
    </source>
</evidence>
<accession>A0A644VP39</accession>
<proteinExistence type="predicted"/>
<name>A0A644VP39_9ZZZZ</name>
<reference evidence="2" key="1">
    <citation type="submission" date="2019-08" db="EMBL/GenBank/DDBJ databases">
        <authorList>
            <person name="Kucharzyk K."/>
            <person name="Murdoch R.W."/>
            <person name="Higgins S."/>
            <person name="Loffler F."/>
        </authorList>
    </citation>
    <scope>NUCLEOTIDE SEQUENCE</scope>
</reference>
<feature type="region of interest" description="Disordered" evidence="1">
    <location>
        <begin position="1"/>
        <end position="37"/>
    </location>
</feature>
<comment type="caution">
    <text evidence="2">The sequence shown here is derived from an EMBL/GenBank/DDBJ whole genome shotgun (WGS) entry which is preliminary data.</text>
</comment>
<sequence length="93" mass="10159">MGDASGTEVGLSKRACDQVRGSKQARRRRRSATGRLGLPRLLPIRDDRLRTAKMRSGLVEKIGEARDPRPGADDVQEIAMLACGPIGLMWNST</sequence>
<organism evidence="2">
    <name type="scientific">bioreactor metagenome</name>
    <dbReference type="NCBI Taxonomy" id="1076179"/>
    <lineage>
        <taxon>unclassified sequences</taxon>
        <taxon>metagenomes</taxon>
        <taxon>ecological metagenomes</taxon>
    </lineage>
</organism>
<evidence type="ECO:0000256" key="1">
    <source>
        <dbReference type="SAM" id="MobiDB-lite"/>
    </source>
</evidence>
<dbReference type="EMBL" id="VSSQ01000375">
    <property type="protein sequence ID" value="MPL92960.1"/>
    <property type="molecule type" value="Genomic_DNA"/>
</dbReference>
<gene>
    <name evidence="2" type="ORF">SDC9_39084</name>
</gene>
<dbReference type="AlphaFoldDB" id="A0A644VP39"/>
<protein>
    <submittedName>
        <fullName evidence="2">Uncharacterized protein</fullName>
    </submittedName>
</protein>
<feature type="compositionally biased region" description="Basic residues" evidence="1">
    <location>
        <begin position="23"/>
        <end position="32"/>
    </location>
</feature>